<evidence type="ECO:0000256" key="6">
    <source>
        <dbReference type="ARBA" id="ARBA00043077"/>
    </source>
</evidence>
<comment type="similarity">
    <text evidence="2">Belongs to the beta/gamma-crystallin family.</text>
</comment>
<dbReference type="SUPFAM" id="SSF49695">
    <property type="entry name" value="gamma-Crystallin-like"/>
    <property type="match status" value="1"/>
</dbReference>
<feature type="domain" description="Beta/gamma crystallin 'Greek key'" evidence="8">
    <location>
        <begin position="202"/>
        <end position="244"/>
    </location>
</feature>
<evidence type="ECO:0000256" key="1">
    <source>
        <dbReference type="ARBA" id="ARBA00003689"/>
    </source>
</evidence>
<dbReference type="AlphaFoldDB" id="A0A8C0CXN4"/>
<reference evidence="9" key="1">
    <citation type="submission" date="2023-09" db="UniProtKB">
        <authorList>
            <consortium name="Ensembl"/>
        </authorList>
    </citation>
    <scope>IDENTIFICATION</scope>
</reference>
<feature type="domain" description="Beta/gamma crystallin 'Greek key'" evidence="8">
    <location>
        <begin position="163"/>
        <end position="201"/>
    </location>
</feature>
<feature type="domain" description="Beta/gamma crystallin 'Greek key'" evidence="8">
    <location>
        <begin position="251"/>
        <end position="291"/>
    </location>
</feature>
<organism evidence="9">
    <name type="scientific">Balaenoptera musculus</name>
    <name type="common">Blue whale</name>
    <dbReference type="NCBI Taxonomy" id="9771"/>
    <lineage>
        <taxon>Eukaryota</taxon>
        <taxon>Metazoa</taxon>
        <taxon>Chordata</taxon>
        <taxon>Craniata</taxon>
        <taxon>Vertebrata</taxon>
        <taxon>Euteleostomi</taxon>
        <taxon>Mammalia</taxon>
        <taxon>Eutheria</taxon>
        <taxon>Laurasiatheria</taxon>
        <taxon>Artiodactyla</taxon>
        <taxon>Whippomorpha</taxon>
        <taxon>Cetacea</taxon>
        <taxon>Mysticeti</taxon>
        <taxon>Balaenopteridae</taxon>
        <taxon>Balaenoptera</taxon>
    </lineage>
</organism>
<gene>
    <name evidence="9" type="primary">TBCCD1</name>
</gene>
<evidence type="ECO:0000259" key="8">
    <source>
        <dbReference type="PROSITE" id="PS50915"/>
    </source>
</evidence>
<evidence type="ECO:0000256" key="5">
    <source>
        <dbReference type="ARBA" id="ARBA00040550"/>
    </source>
</evidence>
<dbReference type="Pfam" id="PF00030">
    <property type="entry name" value="Crystall"/>
    <property type="match status" value="2"/>
</dbReference>
<dbReference type="FunFam" id="2.60.20.10:FF:000003">
    <property type="entry name" value="Crystallin gamma S"/>
    <property type="match status" value="1"/>
</dbReference>
<protein>
    <recommendedName>
        <fullName evidence="5">Gamma-crystallin S</fullName>
    </recommendedName>
    <alternativeName>
        <fullName evidence="6">Beta-crystallin S</fullName>
    </alternativeName>
    <alternativeName>
        <fullName evidence="7">Gamma-S-crystallin</fullName>
    </alternativeName>
</protein>
<dbReference type="SMART" id="SM00247">
    <property type="entry name" value="XTALbg"/>
    <property type="match status" value="2"/>
</dbReference>
<evidence type="ECO:0000313" key="9">
    <source>
        <dbReference type="Ensembl" id="ENSBMSP00010011936.1"/>
    </source>
</evidence>
<evidence type="ECO:0000256" key="3">
    <source>
        <dbReference type="ARBA" id="ARBA00022613"/>
    </source>
</evidence>
<dbReference type="Ensembl" id="ENSBMST00010013284.1">
    <property type="protein sequence ID" value="ENSBMSP00010011936.1"/>
    <property type="gene ID" value="ENSBMSG00010008761.1"/>
</dbReference>
<name>A0A8C0CXN4_BALMU</name>
<comment type="function">
    <text evidence="1">Crystallins are the dominant structural components of the vertebrate eye lens.</text>
</comment>
<evidence type="ECO:0000256" key="4">
    <source>
        <dbReference type="ARBA" id="ARBA00022737"/>
    </source>
</evidence>
<accession>A0A8C0CXN4</accession>
<dbReference type="InterPro" id="IPR050252">
    <property type="entry name" value="Beta/Gamma-Crystallin"/>
</dbReference>
<dbReference type="GO" id="GO:0002088">
    <property type="term" value="P:lens development in camera-type eye"/>
    <property type="evidence" value="ECO:0007669"/>
    <property type="project" value="TreeGrafter"/>
</dbReference>
<dbReference type="PRINTS" id="PR01367">
    <property type="entry name" value="BGCRYSTALLIN"/>
</dbReference>
<dbReference type="InterPro" id="IPR001064">
    <property type="entry name" value="Beta/gamma_crystallin"/>
</dbReference>
<dbReference type="PANTHER" id="PTHR11818">
    <property type="entry name" value="BETA/GAMMA CRYSTALLIN"/>
    <property type="match status" value="1"/>
</dbReference>
<dbReference type="FunFam" id="2.60.20.10:FF:000001">
    <property type="entry name" value="Crystallin gamma S"/>
    <property type="match status" value="1"/>
</dbReference>
<sequence length="335" mass="39262">MDQSGVLLWVKAEPFIVGALQVPPPSKFSLHYLRKISTYVRTRATEGGYPRLSWSTWRHIACGKLQLAKDLAWLYFEIFDSLAVKTPKERLEWSEILSNCMSEDEVEKQRNQLSVDTLQFLLFLYIQQLNKVSLRTSLIGEEWPSPRHRSQSPDLTEKSSCHNKITFFEDKNFQGRHYDSDCDCADFHMYLSRCNSIRVEGGTWAVYERPNFAGYMYVLPRGEYSEYQHWMGLNDRLSSCRAVHLSSGGQYKIQIFEKGDFNGQMYETTEDCPSIMEQFHMREVHSCKVLEGAWVFYELPNYRGRQYLLDKKEYRKPIDWGAASPAIQSFRRIVE</sequence>
<dbReference type="PROSITE" id="PS50915">
    <property type="entry name" value="CRYSTALLIN_BETA_GAMMA"/>
    <property type="match status" value="4"/>
</dbReference>
<dbReference type="Gene3D" id="2.60.20.10">
    <property type="entry name" value="Crystallins"/>
    <property type="match status" value="2"/>
</dbReference>
<feature type="domain" description="Beta/gamma crystallin 'Greek key'" evidence="8">
    <location>
        <begin position="292"/>
        <end position="334"/>
    </location>
</feature>
<dbReference type="GeneTree" id="ENSGT00470000042284"/>
<evidence type="ECO:0000256" key="7">
    <source>
        <dbReference type="ARBA" id="ARBA00043189"/>
    </source>
</evidence>
<keyword evidence="3" id="KW-0273">Eye lens protein</keyword>
<dbReference type="GO" id="GO:0005212">
    <property type="term" value="F:structural constituent of eye lens"/>
    <property type="evidence" value="ECO:0007669"/>
    <property type="project" value="UniProtKB-KW"/>
</dbReference>
<dbReference type="PANTHER" id="PTHR11818:SF6">
    <property type="entry name" value="GAMMA-CRYSTALLIN S"/>
    <property type="match status" value="1"/>
</dbReference>
<dbReference type="InterPro" id="IPR011024">
    <property type="entry name" value="G_crystallin-like"/>
</dbReference>
<keyword evidence="4" id="KW-0677">Repeat</keyword>
<proteinExistence type="inferred from homology"/>
<dbReference type="GO" id="GO:0007601">
    <property type="term" value="P:visual perception"/>
    <property type="evidence" value="ECO:0007669"/>
    <property type="project" value="TreeGrafter"/>
</dbReference>
<evidence type="ECO:0000256" key="2">
    <source>
        <dbReference type="ARBA" id="ARBA00009646"/>
    </source>
</evidence>